<evidence type="ECO:0008006" key="3">
    <source>
        <dbReference type="Google" id="ProtNLM"/>
    </source>
</evidence>
<comment type="caution">
    <text evidence="1">The sequence shown here is derived from an EMBL/GenBank/DDBJ whole genome shotgun (WGS) entry which is preliminary data.</text>
</comment>
<evidence type="ECO:0000313" key="1">
    <source>
        <dbReference type="EMBL" id="KAK1921932.1"/>
    </source>
</evidence>
<dbReference type="InterPro" id="IPR053206">
    <property type="entry name" value="Dimeric_xanthone_biosynth"/>
</dbReference>
<gene>
    <name evidence="1" type="ORF">DB88DRAFT_496586</name>
</gene>
<protein>
    <recommendedName>
        <fullName evidence="3">Hemerythrin-like domain-containing protein</fullName>
    </recommendedName>
</protein>
<accession>A0AAD9CTM7</accession>
<dbReference type="AlphaFoldDB" id="A0AAD9CTM7"/>
<evidence type="ECO:0000313" key="2">
    <source>
        <dbReference type="Proteomes" id="UP001182556"/>
    </source>
</evidence>
<reference evidence="1" key="1">
    <citation type="submission" date="2023-02" db="EMBL/GenBank/DDBJ databases">
        <title>Identification and recombinant expression of a fungal hydrolase from Papiliotrema laurentii that hydrolyzes apple cutin and clears colloidal polyester polyurethane.</title>
        <authorList>
            <consortium name="DOE Joint Genome Institute"/>
            <person name="Roman V.A."/>
            <person name="Bojanowski C."/>
            <person name="Crable B.R."/>
            <person name="Wagner D.N."/>
            <person name="Hung C.S."/>
            <person name="Nadeau L.J."/>
            <person name="Schratz L."/>
            <person name="Haridas S."/>
            <person name="Pangilinan J."/>
            <person name="Lipzen A."/>
            <person name="Na H."/>
            <person name="Yan M."/>
            <person name="Ng V."/>
            <person name="Grigoriev I.V."/>
            <person name="Spatafora J.W."/>
            <person name="Barlow D."/>
            <person name="Biffinger J."/>
            <person name="Kelley-Loughnane N."/>
            <person name="Varaljay V.A."/>
            <person name="Crookes-Goodson W.J."/>
        </authorList>
    </citation>
    <scope>NUCLEOTIDE SEQUENCE</scope>
    <source>
        <strain evidence="1">5307AH</strain>
    </source>
</reference>
<dbReference type="Proteomes" id="UP001182556">
    <property type="component" value="Unassembled WGS sequence"/>
</dbReference>
<dbReference type="PANTHER" id="PTHR38048">
    <property type="entry name" value="EXPRESSED PROTEIN"/>
    <property type="match status" value="1"/>
</dbReference>
<dbReference type="EMBL" id="JAODAN010000009">
    <property type="protein sequence ID" value="KAK1921932.1"/>
    <property type="molecule type" value="Genomic_DNA"/>
</dbReference>
<name>A0AAD9CTM7_PAPLA</name>
<sequence length="286" mass="32058">MVQAHPVPALPPTSALAAEDVVNTHNKLREIAAGPKPNGWKESQSWVMSNVHALLLDMLVRVYAFADWAVEHNDLANYLGFADIALAQICQHHHFEETIFFPHIQQVTGKDIMAQNVVQHHLFAPQLEQTWLYVRHARQNLNPLLPNVVKDVPPEVEGVDMTTCPLDADKPFDPAGLRRFMDEWVPALALHLGDEIPTLSPSNLEAFGDKDAKEIDAKVNGHLKALDPHWFLCSAIAMMPNKTTKQMINLPVPVRRLLVPFVFARKNHGMWPYCSLPENLTFSGSA</sequence>
<dbReference type="PANTHER" id="PTHR38048:SF2">
    <property type="entry name" value="HEMERYTHRIN-LIKE DOMAIN-CONTAINING PROTEIN"/>
    <property type="match status" value="1"/>
</dbReference>
<proteinExistence type="predicted"/>
<organism evidence="1 2">
    <name type="scientific">Papiliotrema laurentii</name>
    <name type="common">Cryptococcus laurentii</name>
    <dbReference type="NCBI Taxonomy" id="5418"/>
    <lineage>
        <taxon>Eukaryota</taxon>
        <taxon>Fungi</taxon>
        <taxon>Dikarya</taxon>
        <taxon>Basidiomycota</taxon>
        <taxon>Agaricomycotina</taxon>
        <taxon>Tremellomycetes</taxon>
        <taxon>Tremellales</taxon>
        <taxon>Rhynchogastremaceae</taxon>
        <taxon>Papiliotrema</taxon>
    </lineage>
</organism>
<keyword evidence="2" id="KW-1185">Reference proteome</keyword>